<evidence type="ECO:0000313" key="2">
    <source>
        <dbReference type="EMBL" id="KAJ1196320.1"/>
    </source>
</evidence>
<keyword evidence="3" id="KW-1185">Reference proteome</keyword>
<dbReference type="Proteomes" id="UP001066276">
    <property type="component" value="Chromosome 2_1"/>
</dbReference>
<organism evidence="2 3">
    <name type="scientific">Pleurodeles waltl</name>
    <name type="common">Iberian ribbed newt</name>
    <dbReference type="NCBI Taxonomy" id="8319"/>
    <lineage>
        <taxon>Eukaryota</taxon>
        <taxon>Metazoa</taxon>
        <taxon>Chordata</taxon>
        <taxon>Craniata</taxon>
        <taxon>Vertebrata</taxon>
        <taxon>Euteleostomi</taxon>
        <taxon>Amphibia</taxon>
        <taxon>Batrachia</taxon>
        <taxon>Caudata</taxon>
        <taxon>Salamandroidea</taxon>
        <taxon>Salamandridae</taxon>
        <taxon>Pleurodelinae</taxon>
        <taxon>Pleurodeles</taxon>
    </lineage>
</organism>
<reference evidence="2" key="1">
    <citation type="journal article" date="2022" name="bioRxiv">
        <title>Sequencing and chromosome-scale assembly of the giantPleurodeles waltlgenome.</title>
        <authorList>
            <person name="Brown T."/>
            <person name="Elewa A."/>
            <person name="Iarovenko S."/>
            <person name="Subramanian E."/>
            <person name="Araus A.J."/>
            <person name="Petzold A."/>
            <person name="Susuki M."/>
            <person name="Suzuki K.-i.T."/>
            <person name="Hayashi T."/>
            <person name="Toyoda A."/>
            <person name="Oliveira C."/>
            <person name="Osipova E."/>
            <person name="Leigh N.D."/>
            <person name="Simon A."/>
            <person name="Yun M.H."/>
        </authorList>
    </citation>
    <scope>NUCLEOTIDE SEQUENCE</scope>
    <source>
        <strain evidence="2">20211129_DDA</strain>
        <tissue evidence="2">Liver</tissue>
    </source>
</reference>
<feature type="region of interest" description="Disordered" evidence="1">
    <location>
        <begin position="26"/>
        <end position="54"/>
    </location>
</feature>
<protein>
    <submittedName>
        <fullName evidence="2">Uncharacterized protein</fullName>
    </submittedName>
</protein>
<sequence length="115" mass="12435">MPRGKTTGKPPGNTARQLLFSEALRQQKHPPVKDPKDPSPHCPINTGNMEEGPQGASMDRILQEIAAVGRKLEGMDSAMLALTAETRSMRLKIAGFQSQILGLDQRVVTVETTSA</sequence>
<accession>A0AAV7V7P4</accession>
<proteinExistence type="predicted"/>
<comment type="caution">
    <text evidence="2">The sequence shown here is derived from an EMBL/GenBank/DDBJ whole genome shotgun (WGS) entry which is preliminary data.</text>
</comment>
<evidence type="ECO:0000256" key="1">
    <source>
        <dbReference type="SAM" id="MobiDB-lite"/>
    </source>
</evidence>
<gene>
    <name evidence="2" type="ORF">NDU88_000191</name>
</gene>
<dbReference type="AlphaFoldDB" id="A0AAV7V7P4"/>
<dbReference type="EMBL" id="JANPWB010000003">
    <property type="protein sequence ID" value="KAJ1196320.1"/>
    <property type="molecule type" value="Genomic_DNA"/>
</dbReference>
<name>A0AAV7V7P4_PLEWA</name>
<evidence type="ECO:0000313" key="3">
    <source>
        <dbReference type="Proteomes" id="UP001066276"/>
    </source>
</evidence>